<dbReference type="Proteomes" id="UP000199095">
    <property type="component" value="Unassembled WGS sequence"/>
</dbReference>
<organism evidence="1 2">
    <name type="scientific">Salinibacillus kushneri</name>
    <dbReference type="NCBI Taxonomy" id="237682"/>
    <lineage>
        <taxon>Bacteria</taxon>
        <taxon>Bacillati</taxon>
        <taxon>Bacillota</taxon>
        <taxon>Bacilli</taxon>
        <taxon>Bacillales</taxon>
        <taxon>Bacillaceae</taxon>
        <taxon>Salinibacillus</taxon>
    </lineage>
</organism>
<keyword evidence="2" id="KW-1185">Reference proteome</keyword>
<evidence type="ECO:0000313" key="1">
    <source>
        <dbReference type="EMBL" id="SES88702.1"/>
    </source>
</evidence>
<name>A0A1I0A662_9BACI</name>
<sequence>MKNMNNSRKFKEYDIVEFRHNDILFMITRFRRINWREYNGFAQYQYFVYILDNTFKVISEENGQEDVFNIMVYNNVYPTFEDLTSNIGAILSEYILEDEVAFECLKRIEHLHPIYKNRNKE</sequence>
<reference evidence="2" key="1">
    <citation type="submission" date="2016-10" db="EMBL/GenBank/DDBJ databases">
        <authorList>
            <person name="Varghese N."/>
            <person name="Submissions S."/>
        </authorList>
    </citation>
    <scope>NUCLEOTIDE SEQUENCE [LARGE SCALE GENOMIC DNA]</scope>
    <source>
        <strain evidence="2">CGMCC 1.3566</strain>
    </source>
</reference>
<protein>
    <submittedName>
        <fullName evidence="1">Uncharacterized protein</fullName>
    </submittedName>
</protein>
<dbReference type="EMBL" id="FOHJ01000002">
    <property type="protein sequence ID" value="SES88702.1"/>
    <property type="molecule type" value="Genomic_DNA"/>
</dbReference>
<dbReference type="AlphaFoldDB" id="A0A1I0A662"/>
<evidence type="ECO:0000313" key="2">
    <source>
        <dbReference type="Proteomes" id="UP000199095"/>
    </source>
</evidence>
<gene>
    <name evidence="1" type="ORF">SAMN05421676_10223</name>
</gene>
<accession>A0A1I0A662</accession>
<proteinExistence type="predicted"/>